<keyword evidence="1" id="KW-0812">Transmembrane</keyword>
<dbReference type="CDD" id="cd02142">
    <property type="entry name" value="McbC_SagB-like_oxidoreductase"/>
    <property type="match status" value="1"/>
</dbReference>
<keyword evidence="4" id="KW-1185">Reference proteome</keyword>
<keyword evidence="1" id="KW-0472">Membrane</keyword>
<gene>
    <name evidence="3" type="ORF">AKJ64_00385</name>
</gene>
<evidence type="ECO:0000313" key="3">
    <source>
        <dbReference type="EMBL" id="KXA93497.1"/>
    </source>
</evidence>
<dbReference type="EMBL" id="LHXN01000003">
    <property type="protein sequence ID" value="KXA93497.1"/>
    <property type="molecule type" value="Genomic_DNA"/>
</dbReference>
<dbReference type="InterPro" id="IPR052544">
    <property type="entry name" value="Bacteriocin_Proc_Enz"/>
</dbReference>
<evidence type="ECO:0000313" key="4">
    <source>
        <dbReference type="Proteomes" id="UP000070373"/>
    </source>
</evidence>
<dbReference type="InterPro" id="IPR000415">
    <property type="entry name" value="Nitroreductase-like"/>
</dbReference>
<dbReference type="PANTHER" id="PTHR43745">
    <property type="entry name" value="NITROREDUCTASE MJ1384-RELATED"/>
    <property type="match status" value="1"/>
</dbReference>
<dbReference type="NCBIfam" id="TIGR03605">
    <property type="entry name" value="antibiot_sagB"/>
    <property type="match status" value="1"/>
</dbReference>
<dbReference type="GO" id="GO:0016491">
    <property type="term" value="F:oxidoreductase activity"/>
    <property type="evidence" value="ECO:0007669"/>
    <property type="project" value="InterPro"/>
</dbReference>
<feature type="transmembrane region" description="Helical" evidence="1">
    <location>
        <begin position="6"/>
        <end position="25"/>
    </location>
</feature>
<dbReference type="Pfam" id="PF00881">
    <property type="entry name" value="Nitroreductase"/>
    <property type="match status" value="1"/>
</dbReference>
<dbReference type="SUPFAM" id="SSF55469">
    <property type="entry name" value="FMN-dependent nitroreductase-like"/>
    <property type="match status" value="1"/>
</dbReference>
<dbReference type="InterPro" id="IPR029479">
    <property type="entry name" value="Nitroreductase"/>
</dbReference>
<dbReference type="Gene3D" id="3.40.109.10">
    <property type="entry name" value="NADH Oxidase"/>
    <property type="match status" value="1"/>
</dbReference>
<name>A0A133UH35_9EURY</name>
<accession>A0A133UH35</accession>
<dbReference type="AlphaFoldDB" id="A0A133UH35"/>
<dbReference type="Proteomes" id="UP000070373">
    <property type="component" value="Unassembled WGS sequence"/>
</dbReference>
<dbReference type="PATRIC" id="fig|1698263.3.peg.484"/>
<organism evidence="3 4">
    <name type="scientific">candidate division MSBL1 archaeon SCGC-AAA259E17</name>
    <dbReference type="NCBI Taxonomy" id="1698263"/>
    <lineage>
        <taxon>Archaea</taxon>
        <taxon>Methanobacteriati</taxon>
        <taxon>Methanobacteriota</taxon>
        <taxon>candidate division MSBL1</taxon>
    </lineage>
</organism>
<feature type="domain" description="Nitroreductase" evidence="2">
    <location>
        <begin position="59"/>
        <end position="238"/>
    </location>
</feature>
<dbReference type="InterPro" id="IPR020051">
    <property type="entry name" value="SagB-type_dehydrogenase"/>
</dbReference>
<comment type="caution">
    <text evidence="3">The sequence shown here is derived from an EMBL/GenBank/DDBJ whole genome shotgun (WGS) entry which is preliminary data.</text>
</comment>
<proteinExistence type="predicted"/>
<keyword evidence="1" id="KW-1133">Transmembrane helix</keyword>
<evidence type="ECO:0000259" key="2">
    <source>
        <dbReference type="Pfam" id="PF00881"/>
    </source>
</evidence>
<sequence length="241" mass="26337">MLDWKVYTVSAALLIAALLITYLFCFAPEGGEVDTEGGEGVVDLPSPETAGGMSVKKAIARRRSMRSYSEESLTLEQVSQLLWSAQGVTGSGGEKRAAPSAGMTYPLELYLVVGSEGVNRLDNGLYHYVPEGHELEKVLTGDLHQELADAALDQEWVEKAPIDIVVTAVYSRTTSRYGERGRRYVHMEAGHVGQNLYLQSESLGLGMVVVGAFDDGRVQEVLDLPKKRKPLYIIPIGHLLE</sequence>
<reference evidence="3 4" key="1">
    <citation type="journal article" date="2016" name="Sci. Rep.">
        <title>Metabolic traits of an uncultured archaeal lineage -MSBL1- from brine pools of the Red Sea.</title>
        <authorList>
            <person name="Mwirichia R."/>
            <person name="Alam I."/>
            <person name="Rashid M."/>
            <person name="Vinu M."/>
            <person name="Ba-Alawi W."/>
            <person name="Anthony Kamau A."/>
            <person name="Kamanda Ngugi D."/>
            <person name="Goker M."/>
            <person name="Klenk H.P."/>
            <person name="Bajic V."/>
            <person name="Stingl U."/>
        </authorList>
    </citation>
    <scope>NUCLEOTIDE SEQUENCE [LARGE SCALE GENOMIC DNA]</scope>
    <source>
        <strain evidence="3">SCGC-AAA259E17</strain>
    </source>
</reference>
<dbReference type="PANTHER" id="PTHR43745:SF2">
    <property type="entry name" value="NITROREDUCTASE MJ1384-RELATED"/>
    <property type="match status" value="1"/>
</dbReference>
<protein>
    <recommendedName>
        <fullName evidence="2">Nitroreductase domain-containing protein</fullName>
    </recommendedName>
</protein>
<evidence type="ECO:0000256" key="1">
    <source>
        <dbReference type="SAM" id="Phobius"/>
    </source>
</evidence>